<organism evidence="1 2">
    <name type="scientific">Sorghum bicolor</name>
    <name type="common">Sorghum</name>
    <name type="synonym">Sorghum vulgare</name>
    <dbReference type="NCBI Taxonomy" id="4558"/>
    <lineage>
        <taxon>Eukaryota</taxon>
        <taxon>Viridiplantae</taxon>
        <taxon>Streptophyta</taxon>
        <taxon>Embryophyta</taxon>
        <taxon>Tracheophyta</taxon>
        <taxon>Spermatophyta</taxon>
        <taxon>Magnoliopsida</taxon>
        <taxon>Liliopsida</taxon>
        <taxon>Poales</taxon>
        <taxon>Poaceae</taxon>
        <taxon>PACMAD clade</taxon>
        <taxon>Panicoideae</taxon>
        <taxon>Andropogonodae</taxon>
        <taxon>Andropogoneae</taxon>
        <taxon>Sorghinae</taxon>
        <taxon>Sorghum</taxon>
    </lineage>
</organism>
<sequence length="109" mass="11835">MTYMERSMRLRRLLAATALFTSLMFWRPAGVPAMAAEAAATTTTKVPVGVVLDLASHAAGRKSLAAISMALEDFYVNRPTQVDLHVRDSRGDPATAAHAGNHNNHIIYQ</sequence>
<dbReference type="Proteomes" id="UP000807115">
    <property type="component" value="Chromosome 10"/>
</dbReference>
<proteinExistence type="predicted"/>
<evidence type="ECO:0000313" key="1">
    <source>
        <dbReference type="EMBL" id="KAG0513214.1"/>
    </source>
</evidence>
<dbReference type="EMBL" id="CM027689">
    <property type="protein sequence ID" value="KAG0513214.1"/>
    <property type="molecule type" value="Genomic_DNA"/>
</dbReference>
<evidence type="ECO:0000313" key="2">
    <source>
        <dbReference type="Proteomes" id="UP000807115"/>
    </source>
</evidence>
<dbReference type="Gene3D" id="3.40.50.2300">
    <property type="match status" value="1"/>
</dbReference>
<accession>A0A921PZX0</accession>
<reference evidence="1" key="1">
    <citation type="journal article" date="2019" name="BMC Genomics">
        <title>A new reference genome for Sorghum bicolor reveals high levels of sequence similarity between sweet and grain genotypes: implications for the genetics of sugar metabolism.</title>
        <authorList>
            <person name="Cooper E.A."/>
            <person name="Brenton Z.W."/>
            <person name="Flinn B.S."/>
            <person name="Jenkins J."/>
            <person name="Shu S."/>
            <person name="Flowers D."/>
            <person name="Luo F."/>
            <person name="Wang Y."/>
            <person name="Xia P."/>
            <person name="Barry K."/>
            <person name="Daum C."/>
            <person name="Lipzen A."/>
            <person name="Yoshinaga Y."/>
            <person name="Schmutz J."/>
            <person name="Saski C."/>
            <person name="Vermerris W."/>
            <person name="Kresovich S."/>
        </authorList>
    </citation>
    <scope>NUCLEOTIDE SEQUENCE</scope>
</reference>
<name>A0A921PZX0_SORBI</name>
<protein>
    <recommendedName>
        <fullName evidence="3">Glutamate receptor</fullName>
    </recommendedName>
</protein>
<comment type="caution">
    <text evidence="1">The sequence shown here is derived from an EMBL/GenBank/DDBJ whole genome shotgun (WGS) entry which is preliminary data.</text>
</comment>
<dbReference type="AlphaFoldDB" id="A0A921PZX0"/>
<evidence type="ECO:0008006" key="3">
    <source>
        <dbReference type="Google" id="ProtNLM"/>
    </source>
</evidence>
<gene>
    <name evidence="1" type="ORF">BDA96_10G082700</name>
</gene>
<reference evidence="1" key="2">
    <citation type="submission" date="2020-10" db="EMBL/GenBank/DDBJ databases">
        <authorList>
            <person name="Cooper E.A."/>
            <person name="Brenton Z.W."/>
            <person name="Flinn B.S."/>
            <person name="Jenkins J."/>
            <person name="Shu S."/>
            <person name="Flowers D."/>
            <person name="Luo F."/>
            <person name="Wang Y."/>
            <person name="Xia P."/>
            <person name="Barry K."/>
            <person name="Daum C."/>
            <person name="Lipzen A."/>
            <person name="Yoshinaga Y."/>
            <person name="Schmutz J."/>
            <person name="Saski C."/>
            <person name="Vermerris W."/>
            <person name="Kresovich S."/>
        </authorList>
    </citation>
    <scope>NUCLEOTIDE SEQUENCE</scope>
</reference>